<evidence type="ECO:0000256" key="3">
    <source>
        <dbReference type="ARBA" id="ARBA00022692"/>
    </source>
</evidence>
<dbReference type="PANTHER" id="PTHR43839:SF3">
    <property type="entry name" value="OLIGOPEPTIDE ABC TRANSPORTER, PERMEASE PROTEIN"/>
    <property type="match status" value="1"/>
</dbReference>
<evidence type="ECO:0000256" key="1">
    <source>
        <dbReference type="ARBA" id="ARBA00004141"/>
    </source>
</evidence>
<dbReference type="RefSeq" id="WP_390293085.1">
    <property type="nucleotide sequence ID" value="NZ_JBHSFU010000003.1"/>
</dbReference>
<feature type="transmembrane region" description="Helical" evidence="6">
    <location>
        <begin position="83"/>
        <end position="106"/>
    </location>
</feature>
<dbReference type="Gene3D" id="1.10.3720.10">
    <property type="entry name" value="MetI-like"/>
    <property type="match status" value="1"/>
</dbReference>
<evidence type="ECO:0000256" key="2">
    <source>
        <dbReference type="ARBA" id="ARBA00022448"/>
    </source>
</evidence>
<dbReference type="PANTHER" id="PTHR43839">
    <property type="entry name" value="OPPC IN A BINDING PROTEIN-DEPENDENT TRANSPORT SYSTEM"/>
    <property type="match status" value="1"/>
</dbReference>
<name>A0ABV9DED4_9BACI</name>
<comment type="similarity">
    <text evidence="6">Belongs to the binding-protein-dependent transport system permease family.</text>
</comment>
<dbReference type="CDD" id="cd06261">
    <property type="entry name" value="TM_PBP2"/>
    <property type="match status" value="1"/>
</dbReference>
<evidence type="ECO:0000313" key="9">
    <source>
        <dbReference type="Proteomes" id="UP001595989"/>
    </source>
</evidence>
<reference evidence="9" key="1">
    <citation type="journal article" date="2019" name="Int. J. Syst. Evol. Microbiol.">
        <title>The Global Catalogue of Microorganisms (GCM) 10K type strain sequencing project: providing services to taxonomists for standard genome sequencing and annotation.</title>
        <authorList>
            <consortium name="The Broad Institute Genomics Platform"/>
            <consortium name="The Broad Institute Genome Sequencing Center for Infectious Disease"/>
            <person name="Wu L."/>
            <person name="Ma J."/>
        </authorList>
    </citation>
    <scope>NUCLEOTIDE SEQUENCE [LARGE SCALE GENOMIC DNA]</scope>
    <source>
        <strain evidence="9">CGMCC 4.7426</strain>
    </source>
</reference>
<feature type="transmembrane region" description="Helical" evidence="6">
    <location>
        <begin position="284"/>
        <end position="305"/>
    </location>
</feature>
<keyword evidence="4 6" id="KW-1133">Transmembrane helix</keyword>
<organism evidence="8 9">
    <name type="scientific">Virgibacillus kekensis</name>
    <dbReference type="NCBI Taxonomy" id="202261"/>
    <lineage>
        <taxon>Bacteria</taxon>
        <taxon>Bacillati</taxon>
        <taxon>Bacillota</taxon>
        <taxon>Bacilli</taxon>
        <taxon>Bacillales</taxon>
        <taxon>Bacillaceae</taxon>
        <taxon>Virgibacillus</taxon>
    </lineage>
</organism>
<gene>
    <name evidence="8" type="ORF">ACFO3D_02835</name>
</gene>
<comment type="subcellular location">
    <subcellularLocation>
        <location evidence="6">Cell membrane</location>
        <topology evidence="6">Multi-pass membrane protein</topology>
    </subcellularLocation>
    <subcellularLocation>
        <location evidence="1">Membrane</location>
        <topology evidence="1">Multi-pass membrane protein</topology>
    </subcellularLocation>
</comment>
<protein>
    <submittedName>
        <fullName evidence="8">ABC transporter permease</fullName>
    </submittedName>
</protein>
<proteinExistence type="inferred from homology"/>
<feature type="transmembrane region" description="Helical" evidence="6">
    <location>
        <begin position="154"/>
        <end position="173"/>
    </location>
</feature>
<keyword evidence="9" id="KW-1185">Reference proteome</keyword>
<evidence type="ECO:0000313" key="8">
    <source>
        <dbReference type="EMBL" id="MFC4557147.1"/>
    </source>
</evidence>
<sequence length="347" mass="38947">MVWKIFKEPLFLMGILTIFFMLTVSIFYSLFTEPPQPLKSILVYNENGQLIGKHPLPPSEEYLLGTDSQGVSMVYKIIQGAKYTIGFAIIVALLRMILSLLASIAFSTSLRKLRPTLKSFSDSFTYAPSALVVYIILSPVVVIYSWAFTGPEKVLLTFTCLTLIALPTLTFIISEEVTEIGKHEFITSARSLGSSRVQILWRHVVPFLLPRLFILFAQQIVQVLLLFAHLGILGLFIGGTNLIVEDSSLEMGNQPEMISSSLSYEWAGLIAAARDVINIYPWMIYPPVIALTLTILAMIFIVEGLKSAFLDKKPFTIKRRAVNQTKDQGDPINHESFEFLNDNQKIM</sequence>
<evidence type="ECO:0000256" key="5">
    <source>
        <dbReference type="ARBA" id="ARBA00023136"/>
    </source>
</evidence>
<dbReference type="InterPro" id="IPR035906">
    <property type="entry name" value="MetI-like_sf"/>
</dbReference>
<feature type="domain" description="ABC transmembrane type-1" evidence="7">
    <location>
        <begin position="81"/>
        <end position="306"/>
    </location>
</feature>
<evidence type="ECO:0000256" key="4">
    <source>
        <dbReference type="ARBA" id="ARBA00022989"/>
    </source>
</evidence>
<keyword evidence="5 6" id="KW-0472">Membrane</keyword>
<evidence type="ECO:0000259" key="7">
    <source>
        <dbReference type="PROSITE" id="PS50928"/>
    </source>
</evidence>
<dbReference type="Proteomes" id="UP001595989">
    <property type="component" value="Unassembled WGS sequence"/>
</dbReference>
<feature type="transmembrane region" description="Helical" evidence="6">
    <location>
        <begin position="199"/>
        <end position="217"/>
    </location>
</feature>
<feature type="transmembrane region" description="Helical" evidence="6">
    <location>
        <begin position="12"/>
        <end position="31"/>
    </location>
</feature>
<dbReference type="EMBL" id="JBHSFU010000003">
    <property type="protein sequence ID" value="MFC4557147.1"/>
    <property type="molecule type" value="Genomic_DNA"/>
</dbReference>
<evidence type="ECO:0000256" key="6">
    <source>
        <dbReference type="RuleBase" id="RU363032"/>
    </source>
</evidence>
<accession>A0ABV9DED4</accession>
<dbReference type="SUPFAM" id="SSF161098">
    <property type="entry name" value="MetI-like"/>
    <property type="match status" value="1"/>
</dbReference>
<feature type="transmembrane region" description="Helical" evidence="6">
    <location>
        <begin position="224"/>
        <end position="244"/>
    </location>
</feature>
<dbReference type="PROSITE" id="PS50928">
    <property type="entry name" value="ABC_TM1"/>
    <property type="match status" value="1"/>
</dbReference>
<dbReference type="InterPro" id="IPR000515">
    <property type="entry name" value="MetI-like"/>
</dbReference>
<keyword evidence="2 6" id="KW-0813">Transport</keyword>
<keyword evidence="3 6" id="KW-0812">Transmembrane</keyword>
<feature type="transmembrane region" description="Helical" evidence="6">
    <location>
        <begin position="126"/>
        <end position="147"/>
    </location>
</feature>
<dbReference type="Pfam" id="PF00528">
    <property type="entry name" value="BPD_transp_1"/>
    <property type="match status" value="1"/>
</dbReference>
<comment type="caution">
    <text evidence="8">The sequence shown here is derived from an EMBL/GenBank/DDBJ whole genome shotgun (WGS) entry which is preliminary data.</text>
</comment>